<evidence type="ECO:0000256" key="2">
    <source>
        <dbReference type="ARBA" id="ARBA00023004"/>
    </source>
</evidence>
<dbReference type="EMBL" id="JAVDXO010000001">
    <property type="protein sequence ID" value="MDR7304941.1"/>
    <property type="molecule type" value="Genomic_DNA"/>
</dbReference>
<evidence type="ECO:0000256" key="1">
    <source>
        <dbReference type="ARBA" id="ARBA00007718"/>
    </source>
</evidence>
<keyword evidence="5 7" id="KW-0627">Porphyrin biosynthesis</keyword>
<keyword evidence="4 7" id="KW-0456">Lyase</keyword>
<evidence type="ECO:0000256" key="3">
    <source>
        <dbReference type="ARBA" id="ARBA00023133"/>
    </source>
</evidence>
<dbReference type="InterPro" id="IPR033644">
    <property type="entry name" value="Ferrochelatase_C"/>
</dbReference>
<evidence type="ECO:0000313" key="10">
    <source>
        <dbReference type="Proteomes" id="UP001268089"/>
    </source>
</evidence>
<comment type="function">
    <text evidence="7 8">Catalyzes the ferrous insertion into protoporphyrin IX.</text>
</comment>
<dbReference type="SUPFAM" id="SSF53800">
    <property type="entry name" value="Chelatase"/>
    <property type="match status" value="1"/>
</dbReference>
<evidence type="ECO:0000256" key="5">
    <source>
        <dbReference type="ARBA" id="ARBA00023244"/>
    </source>
</evidence>
<comment type="catalytic activity">
    <reaction evidence="7 8">
        <text>heme b + 2 H(+) = protoporphyrin IX + Fe(2+)</text>
        <dbReference type="Rhea" id="RHEA:22584"/>
        <dbReference type="ChEBI" id="CHEBI:15378"/>
        <dbReference type="ChEBI" id="CHEBI:29033"/>
        <dbReference type="ChEBI" id="CHEBI:57306"/>
        <dbReference type="ChEBI" id="CHEBI:60344"/>
        <dbReference type="EC" id="4.98.1.1"/>
    </reaction>
</comment>
<dbReference type="NCBIfam" id="TIGR00109">
    <property type="entry name" value="hemH"/>
    <property type="match status" value="1"/>
</dbReference>
<feature type="binding site" evidence="7">
    <location>
        <position position="213"/>
    </location>
    <ligand>
        <name>Fe(2+)</name>
        <dbReference type="ChEBI" id="CHEBI:29033"/>
    </ligand>
</feature>
<dbReference type="HAMAP" id="MF_00323">
    <property type="entry name" value="Ferrochelatase"/>
    <property type="match status" value="1"/>
</dbReference>
<dbReference type="PROSITE" id="PS00534">
    <property type="entry name" value="FERROCHELATASE"/>
    <property type="match status" value="1"/>
</dbReference>
<evidence type="ECO:0000313" key="9">
    <source>
        <dbReference type="EMBL" id="MDR7304941.1"/>
    </source>
</evidence>
<evidence type="ECO:0000256" key="4">
    <source>
        <dbReference type="ARBA" id="ARBA00023239"/>
    </source>
</evidence>
<dbReference type="EC" id="4.98.1.1" evidence="7 8"/>
<proteinExistence type="inferred from homology"/>
<comment type="caution">
    <text evidence="9">The sequence shown here is derived from an EMBL/GenBank/DDBJ whole genome shotgun (WGS) entry which is preliminary data.</text>
</comment>
<dbReference type="InterPro" id="IPR019772">
    <property type="entry name" value="Ferrochelatase_AS"/>
</dbReference>
<evidence type="ECO:0000256" key="6">
    <source>
        <dbReference type="ARBA" id="ARBA00024536"/>
    </source>
</evidence>
<dbReference type="RefSeq" id="WP_310338562.1">
    <property type="nucleotide sequence ID" value="NZ_JAVDXO010000001.1"/>
</dbReference>
<name>A0ABU1ZHC6_9BURK</name>
<organism evidence="9 10">
    <name type="scientific">Rhodoferax saidenbachensis</name>
    <dbReference type="NCBI Taxonomy" id="1484693"/>
    <lineage>
        <taxon>Bacteria</taxon>
        <taxon>Pseudomonadati</taxon>
        <taxon>Pseudomonadota</taxon>
        <taxon>Betaproteobacteria</taxon>
        <taxon>Burkholderiales</taxon>
        <taxon>Comamonadaceae</taxon>
        <taxon>Rhodoferax</taxon>
    </lineage>
</organism>
<dbReference type="CDD" id="cd03411">
    <property type="entry name" value="Ferrochelatase_N"/>
    <property type="match status" value="1"/>
</dbReference>
<comment type="similarity">
    <text evidence="1 7 8">Belongs to the ferrochelatase family.</text>
</comment>
<keyword evidence="7" id="KW-0479">Metal-binding</keyword>
<evidence type="ECO:0000256" key="8">
    <source>
        <dbReference type="RuleBase" id="RU000607"/>
    </source>
</evidence>
<dbReference type="CDD" id="cd00419">
    <property type="entry name" value="Ferrochelatase_C"/>
    <property type="match status" value="1"/>
</dbReference>
<keyword evidence="2 7" id="KW-0408">Iron</keyword>
<comment type="pathway">
    <text evidence="7 8">Porphyrin-containing compound metabolism; protoheme biosynthesis; protoheme from protoporphyrin-IX: step 1/1.</text>
</comment>
<accession>A0ABU1ZHC6</accession>
<comment type="subcellular location">
    <subcellularLocation>
        <location evidence="7 8">Cytoplasm</location>
    </subcellularLocation>
</comment>
<feature type="binding site" evidence="7">
    <location>
        <position position="294"/>
    </location>
    <ligand>
        <name>Fe(2+)</name>
        <dbReference type="ChEBI" id="CHEBI:29033"/>
    </ligand>
</feature>
<keyword evidence="7 8" id="KW-0963">Cytoplasm</keyword>
<protein>
    <recommendedName>
        <fullName evidence="7 8">Ferrochelatase</fullName>
        <ecNumber evidence="7 8">4.98.1.1</ecNumber>
    </recommendedName>
    <alternativeName>
        <fullName evidence="7">Heme synthase</fullName>
    </alternativeName>
    <alternativeName>
        <fullName evidence="7">Protoheme ferro-lyase</fullName>
    </alternativeName>
</protein>
<reference evidence="9 10" key="1">
    <citation type="submission" date="2023-07" db="EMBL/GenBank/DDBJ databases">
        <title>Sorghum-associated microbial communities from plants grown in Nebraska, USA.</title>
        <authorList>
            <person name="Schachtman D."/>
        </authorList>
    </citation>
    <scope>NUCLEOTIDE SEQUENCE [LARGE SCALE GENOMIC DNA]</scope>
    <source>
        <strain evidence="9 10">BE308</strain>
    </source>
</reference>
<dbReference type="GO" id="GO:0004325">
    <property type="term" value="F:ferrochelatase activity"/>
    <property type="evidence" value="ECO:0007669"/>
    <property type="project" value="UniProtKB-EC"/>
</dbReference>
<sequence length="367" mass="41225">MLLTSPFQPEPPYTHGQVPRTAVLLCNLGTPDAPTPQAVRRYLAEFLSDPRVVEIPRLLWLLILHGIILRTRPAKSAAKYASVWTKEGSPLKVWTEKQAKLLQGWLGQRNHQVKVRWAMRYGSTSIASQLDAMKAEGVTRVLIVPAYPQYSATTTASLCDAVYTWATKTRAIPEFRFINRYHDDAGYIAALASSIQRYWKVNGKPDKLLMSFHGVPERTLQLGDMYHCECHKTARLLAEALNLGKDQYQVSFQSRLGRAKWLEPYTEPTLIAMGKAGVKRVDVVCPGFSSDCLETLEEINMEGREAFKQAGGKEFHYIPCLNDDPEWITALCNLTQKHLQGWPTLEVPDAAVLQTSRKAAVKMGAKQ</sequence>
<keyword evidence="3 7" id="KW-0350">Heme biosynthesis</keyword>
<dbReference type="InterPro" id="IPR033659">
    <property type="entry name" value="Ferrochelatase_N"/>
</dbReference>
<keyword evidence="10" id="KW-1185">Reference proteome</keyword>
<comment type="catalytic activity">
    <reaction evidence="6">
        <text>Fe-coproporphyrin III + 2 H(+) = coproporphyrin III + Fe(2+)</text>
        <dbReference type="Rhea" id="RHEA:49572"/>
        <dbReference type="ChEBI" id="CHEBI:15378"/>
        <dbReference type="ChEBI" id="CHEBI:29033"/>
        <dbReference type="ChEBI" id="CHEBI:68438"/>
        <dbReference type="ChEBI" id="CHEBI:131725"/>
        <dbReference type="EC" id="4.99.1.9"/>
    </reaction>
    <physiologicalReaction direction="right-to-left" evidence="6">
        <dbReference type="Rhea" id="RHEA:49574"/>
    </physiologicalReaction>
</comment>
<dbReference type="PANTHER" id="PTHR11108">
    <property type="entry name" value="FERROCHELATASE"/>
    <property type="match status" value="1"/>
</dbReference>
<dbReference type="InterPro" id="IPR001015">
    <property type="entry name" value="Ferrochelatase"/>
</dbReference>
<dbReference type="Gene3D" id="3.40.50.1400">
    <property type="match status" value="2"/>
</dbReference>
<dbReference type="PANTHER" id="PTHR11108:SF1">
    <property type="entry name" value="FERROCHELATASE, MITOCHONDRIAL"/>
    <property type="match status" value="1"/>
</dbReference>
<dbReference type="Proteomes" id="UP001268089">
    <property type="component" value="Unassembled WGS sequence"/>
</dbReference>
<gene>
    <name evidence="7" type="primary">hemH</name>
    <name evidence="9" type="ORF">J2X15_000207</name>
</gene>
<evidence type="ECO:0000256" key="7">
    <source>
        <dbReference type="HAMAP-Rule" id="MF_00323"/>
    </source>
</evidence>
<dbReference type="Pfam" id="PF00762">
    <property type="entry name" value="Ferrochelatase"/>
    <property type="match status" value="1"/>
</dbReference>